<dbReference type="EMBL" id="FTOM01000002">
    <property type="protein sequence ID" value="SIS66762.1"/>
    <property type="molecule type" value="Genomic_DNA"/>
</dbReference>
<accession>A0A1N7KYP4</accession>
<gene>
    <name evidence="1" type="ORF">SAMN05421795_102326</name>
</gene>
<reference evidence="2" key="1">
    <citation type="submission" date="2017-01" db="EMBL/GenBank/DDBJ databases">
        <authorList>
            <person name="Varghese N."/>
            <person name="Submissions S."/>
        </authorList>
    </citation>
    <scope>NUCLEOTIDE SEQUENCE [LARGE SCALE GENOMIC DNA]</scope>
    <source>
        <strain evidence="2">DSM 18714</strain>
    </source>
</reference>
<evidence type="ECO:0000313" key="1">
    <source>
        <dbReference type="EMBL" id="SIS66762.1"/>
    </source>
</evidence>
<dbReference type="AlphaFoldDB" id="A0A1N7KYP4"/>
<dbReference type="RefSeq" id="WP_097176986.1">
    <property type="nucleotide sequence ID" value="NZ_FTOM01000002.1"/>
</dbReference>
<proteinExistence type="predicted"/>
<dbReference type="InterPro" id="IPR024409">
    <property type="entry name" value="DUF3833"/>
</dbReference>
<dbReference type="Pfam" id="PF12915">
    <property type="entry name" value="DUF3833"/>
    <property type="match status" value="1"/>
</dbReference>
<evidence type="ECO:0008006" key="3">
    <source>
        <dbReference type="Google" id="ProtNLM"/>
    </source>
</evidence>
<dbReference type="Proteomes" id="UP000186098">
    <property type="component" value="Unassembled WGS sequence"/>
</dbReference>
<dbReference type="OrthoDB" id="5296954at2"/>
<keyword evidence="2" id="KW-1185">Reference proteome</keyword>
<organism evidence="1 2">
    <name type="scientific">Phaeovulum vinaykumarii</name>
    <dbReference type="NCBI Taxonomy" id="407234"/>
    <lineage>
        <taxon>Bacteria</taxon>
        <taxon>Pseudomonadati</taxon>
        <taxon>Pseudomonadota</taxon>
        <taxon>Alphaproteobacteria</taxon>
        <taxon>Rhodobacterales</taxon>
        <taxon>Paracoccaceae</taxon>
        <taxon>Phaeovulum</taxon>
    </lineage>
</organism>
<dbReference type="STRING" id="407234.SAMN05421795_102326"/>
<evidence type="ECO:0000313" key="2">
    <source>
        <dbReference type="Proteomes" id="UP000186098"/>
    </source>
</evidence>
<name>A0A1N7KYP4_9RHOB</name>
<protein>
    <recommendedName>
        <fullName evidence="3">DUF3833 domain-containing protein</fullName>
    </recommendedName>
</protein>
<sequence>MSLSFLILGAALAAGGALLMRRFTGFAAQKPADYATALPPFDIREVFSGPVLCEGVIFGPTGRVASRFTAEMNPVWQGDTCRMTEDFVYDSGATQAREWTLTLLPDGAIRAEAPDLAGTGGGRQQGGAAHLRYRLRLPQDAGGHVLDVVDWMYLAPNGTVVNRSQMRKFGFKVAELVATMRKVPA</sequence>